<proteinExistence type="predicted"/>
<dbReference type="AlphaFoldDB" id="A0AA38W5C0"/>
<accession>A0AA38W5C0</accession>
<dbReference type="GO" id="GO:0006508">
    <property type="term" value="P:proteolysis"/>
    <property type="evidence" value="ECO:0007669"/>
    <property type="project" value="UniProtKB-KW"/>
</dbReference>
<feature type="compositionally biased region" description="Basic residues" evidence="2">
    <location>
        <begin position="183"/>
        <end position="193"/>
    </location>
</feature>
<dbReference type="InterPro" id="IPR054722">
    <property type="entry name" value="PolX-like_BBD"/>
</dbReference>
<dbReference type="SUPFAM" id="SSF57756">
    <property type="entry name" value="Retrovirus zinc finger-like domains"/>
    <property type="match status" value="1"/>
</dbReference>
<dbReference type="InterPro" id="IPR039537">
    <property type="entry name" value="Retrotran_Ty1/copia-like"/>
</dbReference>
<dbReference type="Gene3D" id="4.10.60.10">
    <property type="entry name" value="Zinc finger, CCHC-type"/>
    <property type="match status" value="1"/>
</dbReference>
<comment type="caution">
    <text evidence="4">The sequence shown here is derived from an EMBL/GenBank/DDBJ whole genome shotgun (WGS) entry which is preliminary data.</text>
</comment>
<protein>
    <recommendedName>
        <fullName evidence="3">Integrase catalytic domain-containing protein</fullName>
    </recommendedName>
</protein>
<dbReference type="InterPro" id="IPR001584">
    <property type="entry name" value="Integrase_cat-core"/>
</dbReference>
<dbReference type="InterPro" id="IPR012337">
    <property type="entry name" value="RNaseH-like_sf"/>
</dbReference>
<feature type="domain" description="Integrase catalytic" evidence="3">
    <location>
        <begin position="325"/>
        <end position="496"/>
    </location>
</feature>
<dbReference type="InterPro" id="IPR036397">
    <property type="entry name" value="RNaseH_sf"/>
</dbReference>
<feature type="region of interest" description="Disordered" evidence="2">
    <location>
        <begin position="141"/>
        <end position="208"/>
    </location>
</feature>
<feature type="compositionally biased region" description="Basic and acidic residues" evidence="2">
    <location>
        <begin position="166"/>
        <end position="182"/>
    </location>
</feature>
<dbReference type="InterPro" id="IPR025724">
    <property type="entry name" value="GAG-pre-integrase_dom"/>
</dbReference>
<dbReference type="Pfam" id="PF13976">
    <property type="entry name" value="gag_pre-integrs"/>
    <property type="match status" value="1"/>
</dbReference>
<feature type="compositionally biased region" description="Polar residues" evidence="2">
    <location>
        <begin position="149"/>
        <end position="160"/>
    </location>
</feature>
<evidence type="ECO:0000259" key="3">
    <source>
        <dbReference type="PROSITE" id="PS50994"/>
    </source>
</evidence>
<dbReference type="Gene3D" id="3.30.420.10">
    <property type="entry name" value="Ribonuclease H-like superfamily/Ribonuclease H"/>
    <property type="match status" value="1"/>
</dbReference>
<dbReference type="Pfam" id="PF22936">
    <property type="entry name" value="Pol_BBD"/>
    <property type="match status" value="1"/>
</dbReference>
<gene>
    <name evidence="4" type="ORF">OSB04_019790</name>
</gene>
<organism evidence="4 5">
    <name type="scientific">Centaurea solstitialis</name>
    <name type="common">yellow star-thistle</name>
    <dbReference type="NCBI Taxonomy" id="347529"/>
    <lineage>
        <taxon>Eukaryota</taxon>
        <taxon>Viridiplantae</taxon>
        <taxon>Streptophyta</taxon>
        <taxon>Embryophyta</taxon>
        <taxon>Tracheophyta</taxon>
        <taxon>Spermatophyta</taxon>
        <taxon>Magnoliopsida</taxon>
        <taxon>eudicotyledons</taxon>
        <taxon>Gunneridae</taxon>
        <taxon>Pentapetalae</taxon>
        <taxon>asterids</taxon>
        <taxon>campanulids</taxon>
        <taxon>Asterales</taxon>
        <taxon>Asteraceae</taxon>
        <taxon>Carduoideae</taxon>
        <taxon>Cardueae</taxon>
        <taxon>Centaureinae</taxon>
        <taxon>Centaurea</taxon>
    </lineage>
</organism>
<feature type="compositionally biased region" description="Basic and acidic residues" evidence="2">
    <location>
        <begin position="199"/>
        <end position="208"/>
    </location>
</feature>
<keyword evidence="1" id="KW-0378">Hydrolase</keyword>
<keyword evidence="1" id="KW-0645">Protease</keyword>
<keyword evidence="5" id="KW-1185">Reference proteome</keyword>
<feature type="region of interest" description="Disordered" evidence="2">
    <location>
        <begin position="566"/>
        <end position="599"/>
    </location>
</feature>
<dbReference type="PANTHER" id="PTHR42648:SF28">
    <property type="entry name" value="TRANSPOSON-ENCODED PROTEIN WITH RIBONUCLEASE H-LIKE AND RETROVIRUS ZINC FINGER-LIKE DOMAINS"/>
    <property type="match status" value="1"/>
</dbReference>
<dbReference type="EMBL" id="JARYMX010000005">
    <property type="protein sequence ID" value="KAJ9547247.1"/>
    <property type="molecule type" value="Genomic_DNA"/>
</dbReference>
<sequence length="662" mass="74557">MPSQMITIDKFTGKNDFSLWRIKMRALLKQHGIWTPLSGERPDEMTESEFAKQDEKAHSTILLSLADEVIYEVADEESAASLWLKIESLYMTKSLTNKLLLKQRLFSLRMKEGMLLKEHVDELNSILMDLKNVKEVRSSLHSRELQHKASGSGSESQSVGLSVISGDRDRGRDKTREKEKGKWKSRGRSRSKSRGPGGRQREGCHYWKEPGHWKNECPKLRAKGSASVVNDDSGSETDLVLTVLANENSVSEDDLVLGGLQPEASQWQMPCHVVGIGSMSIKMHDGMVRTLTDVRHVPDMKKNLISLGALDKKGFKYSGGGGVIRVTKGALVVMKGVMKDTLYFLEGNTIVGSAAPAHSLVENESDLTCLWHMRLGYVSEKGMVILSKKGLLGAGKKIKRLRTDNGLEFCSGEFDRFCKDEGIARHRTVRHTPQQNGVAERMNRTLLERVRCVLSNAGLPRSFWAEALNTVCYLVKRSPATAIDCKTPFEVWSGKPEDYTGLRVFGCPSYYHVSEGKLEPRSKKGLFMGYGDDVKGYRIWCLDKRKVILSRDVKFDEESMLRSIKGSSTPSVQEEKGSEQVEFELNGPNKGENPPRRQVSRPVRYGFDDVVDYALQVVEDVEFFKPFTYKEAITSKEANMLVAVRNMDESKKLRRFLSFEFG</sequence>
<reference evidence="4" key="1">
    <citation type="submission" date="2023-03" db="EMBL/GenBank/DDBJ databases">
        <title>Chromosome-scale reference genome and RAD-based genetic map of yellow starthistle (Centaurea solstitialis) reveal putative structural variation and QTLs associated with invader traits.</title>
        <authorList>
            <person name="Reatini B."/>
            <person name="Cang F.A."/>
            <person name="Jiang Q."/>
            <person name="Mckibben M.T.W."/>
            <person name="Barker M.S."/>
            <person name="Rieseberg L.H."/>
            <person name="Dlugosch K.M."/>
        </authorList>
    </citation>
    <scope>NUCLEOTIDE SEQUENCE</scope>
    <source>
        <strain evidence="4">CAN-66</strain>
        <tissue evidence="4">Leaf</tissue>
    </source>
</reference>
<dbReference type="Pfam" id="PF14223">
    <property type="entry name" value="Retrotran_gag_2"/>
    <property type="match status" value="1"/>
</dbReference>
<evidence type="ECO:0000313" key="5">
    <source>
        <dbReference type="Proteomes" id="UP001172457"/>
    </source>
</evidence>
<dbReference type="InterPro" id="IPR036875">
    <property type="entry name" value="Znf_CCHC_sf"/>
</dbReference>
<dbReference type="GO" id="GO:0015074">
    <property type="term" value="P:DNA integration"/>
    <property type="evidence" value="ECO:0007669"/>
    <property type="project" value="InterPro"/>
</dbReference>
<dbReference type="SUPFAM" id="SSF53098">
    <property type="entry name" value="Ribonuclease H-like"/>
    <property type="match status" value="1"/>
</dbReference>
<dbReference type="Proteomes" id="UP001172457">
    <property type="component" value="Chromosome 5"/>
</dbReference>
<dbReference type="GO" id="GO:0008270">
    <property type="term" value="F:zinc ion binding"/>
    <property type="evidence" value="ECO:0007669"/>
    <property type="project" value="InterPro"/>
</dbReference>
<dbReference type="Pfam" id="PF25597">
    <property type="entry name" value="SH3_retrovirus"/>
    <property type="match status" value="1"/>
</dbReference>
<dbReference type="PROSITE" id="PS50994">
    <property type="entry name" value="INTEGRASE"/>
    <property type="match status" value="1"/>
</dbReference>
<evidence type="ECO:0000313" key="4">
    <source>
        <dbReference type="EMBL" id="KAJ9547247.1"/>
    </source>
</evidence>
<dbReference type="PANTHER" id="PTHR42648">
    <property type="entry name" value="TRANSPOSASE, PUTATIVE-RELATED"/>
    <property type="match status" value="1"/>
</dbReference>
<evidence type="ECO:0000256" key="2">
    <source>
        <dbReference type="SAM" id="MobiDB-lite"/>
    </source>
</evidence>
<dbReference type="GO" id="GO:0003676">
    <property type="term" value="F:nucleic acid binding"/>
    <property type="evidence" value="ECO:0007669"/>
    <property type="project" value="InterPro"/>
</dbReference>
<evidence type="ECO:0000256" key="1">
    <source>
        <dbReference type="ARBA" id="ARBA00022670"/>
    </source>
</evidence>
<name>A0AA38W5C0_9ASTR</name>
<dbReference type="GO" id="GO:0008233">
    <property type="term" value="F:peptidase activity"/>
    <property type="evidence" value="ECO:0007669"/>
    <property type="project" value="UniProtKB-KW"/>
</dbReference>
<dbReference type="InterPro" id="IPR057670">
    <property type="entry name" value="SH3_retrovirus"/>
</dbReference>